<feature type="non-terminal residue" evidence="3">
    <location>
        <position position="208"/>
    </location>
</feature>
<dbReference type="SUPFAM" id="SSF50494">
    <property type="entry name" value="Trypsin-like serine proteases"/>
    <property type="match status" value="1"/>
</dbReference>
<dbReference type="InterPro" id="IPR009003">
    <property type="entry name" value="Peptidase_S1_PA"/>
</dbReference>
<dbReference type="PANTHER" id="PTHR24271">
    <property type="entry name" value="KALLIKREIN-RELATED"/>
    <property type="match status" value="1"/>
</dbReference>
<dbReference type="PROSITE" id="PS50240">
    <property type="entry name" value="TRYPSIN_DOM"/>
    <property type="match status" value="1"/>
</dbReference>
<dbReference type="InterPro" id="IPR043504">
    <property type="entry name" value="Peptidase_S1_PA_chymotrypsin"/>
</dbReference>
<dbReference type="PANTHER" id="PTHR24271:SF90">
    <property type="entry name" value="PEPTIDASE S1 DOMAIN-CONTAINING PROTEIN"/>
    <property type="match status" value="1"/>
</dbReference>
<evidence type="ECO:0000313" key="4">
    <source>
        <dbReference type="Proteomes" id="UP000538817"/>
    </source>
</evidence>
<feature type="domain" description="Peptidase S1" evidence="2">
    <location>
        <begin position="1"/>
        <end position="208"/>
    </location>
</feature>
<dbReference type="Proteomes" id="UP000538817">
    <property type="component" value="Unassembled WGS sequence"/>
</dbReference>
<dbReference type="GO" id="GO:0004252">
    <property type="term" value="F:serine-type endopeptidase activity"/>
    <property type="evidence" value="ECO:0007669"/>
    <property type="project" value="InterPro"/>
</dbReference>
<organism evidence="3 4">
    <name type="scientific">Nothoprocta pentlandii</name>
    <dbReference type="NCBI Taxonomy" id="2585814"/>
    <lineage>
        <taxon>Eukaryota</taxon>
        <taxon>Metazoa</taxon>
        <taxon>Chordata</taxon>
        <taxon>Craniata</taxon>
        <taxon>Vertebrata</taxon>
        <taxon>Euteleostomi</taxon>
        <taxon>Archelosauria</taxon>
        <taxon>Archosauria</taxon>
        <taxon>Dinosauria</taxon>
        <taxon>Saurischia</taxon>
        <taxon>Theropoda</taxon>
        <taxon>Coelurosauria</taxon>
        <taxon>Aves</taxon>
        <taxon>Palaeognathae</taxon>
        <taxon>Tinamiformes</taxon>
        <taxon>Tinamidae</taxon>
        <taxon>Nothoprocta</taxon>
    </lineage>
</organism>
<dbReference type="InterPro" id="IPR001254">
    <property type="entry name" value="Trypsin_dom"/>
</dbReference>
<name>A0A7K7AAH9_9AVES</name>
<dbReference type="AlphaFoldDB" id="A0A7K7AAH9"/>
<dbReference type="EMBL" id="VZSG01001205">
    <property type="protein sequence ID" value="NWX92887.1"/>
    <property type="molecule type" value="Genomic_DNA"/>
</dbReference>
<dbReference type="GO" id="GO:0006508">
    <property type="term" value="P:proteolysis"/>
    <property type="evidence" value="ECO:0007669"/>
    <property type="project" value="InterPro"/>
</dbReference>
<keyword evidence="4" id="KW-1185">Reference proteome</keyword>
<evidence type="ECO:0000313" key="3">
    <source>
        <dbReference type="EMBL" id="NWX92887.1"/>
    </source>
</evidence>
<keyword evidence="1" id="KW-1015">Disulfide bond</keyword>
<comment type="caution">
    <text evidence="3">The sequence shown here is derived from an EMBL/GenBank/DDBJ whole genome shotgun (WGS) entry which is preliminary data.</text>
</comment>
<dbReference type="Pfam" id="PF00089">
    <property type="entry name" value="Trypsin"/>
    <property type="match status" value="1"/>
</dbReference>
<dbReference type="FunFam" id="2.40.10.10:FF:000005">
    <property type="entry name" value="Serine protease 37"/>
    <property type="match status" value="1"/>
</dbReference>
<sequence length="208" mass="23316">YMAFLQGRNGHFCGGFLVAPSWVMTAAQCASHKPLTVILGAQDMRKEEQSWQRFEVQKYYPHPHFRTAHNENDILLLKLEGNATSTNYVKSISLQKQHYIGQPECTVAGWGLAAPAAALHEAKVSVLRARECLNIYPGFPTNSICTRSGFPGALRKVPLALRLSQGDIGGPLVCKNKAYGIFSYKYNEWYSYYTSISSYISWIESVIK</sequence>
<proteinExistence type="predicted"/>
<dbReference type="InterPro" id="IPR001314">
    <property type="entry name" value="Peptidase_S1A"/>
</dbReference>
<evidence type="ECO:0000259" key="2">
    <source>
        <dbReference type="PROSITE" id="PS50240"/>
    </source>
</evidence>
<feature type="non-terminal residue" evidence="3">
    <location>
        <position position="1"/>
    </location>
</feature>
<dbReference type="Gene3D" id="2.40.10.10">
    <property type="entry name" value="Trypsin-like serine proteases"/>
    <property type="match status" value="2"/>
</dbReference>
<dbReference type="PRINTS" id="PR00722">
    <property type="entry name" value="CHYMOTRYPSIN"/>
</dbReference>
<dbReference type="SMART" id="SM00020">
    <property type="entry name" value="Tryp_SPc"/>
    <property type="match status" value="1"/>
</dbReference>
<reference evidence="3 4" key="1">
    <citation type="submission" date="2019-09" db="EMBL/GenBank/DDBJ databases">
        <title>Bird 10,000 Genomes (B10K) Project - Family phase.</title>
        <authorList>
            <person name="Zhang G."/>
        </authorList>
    </citation>
    <scope>NUCLEOTIDE SEQUENCE [LARGE SCALE GENOMIC DNA]</scope>
    <source>
        <strain evidence="3">B10K-MSB-04</strain>
    </source>
</reference>
<accession>A0A7K7AAH9</accession>
<evidence type="ECO:0000256" key="1">
    <source>
        <dbReference type="ARBA" id="ARBA00023157"/>
    </source>
</evidence>
<protein>
    <submittedName>
        <fullName evidence="3">GRZ1 protein</fullName>
    </submittedName>
</protein>
<gene>
    <name evidence="3" type="primary">Grz1</name>
    <name evidence="3" type="ORF">NOTPEN_R12141</name>
</gene>